<dbReference type="RefSeq" id="WP_058743799.1">
    <property type="nucleotide sequence ID" value="NZ_LDTF01000001.1"/>
</dbReference>
<accession>A0A147J0Y1</accession>
<reference evidence="3 4" key="1">
    <citation type="journal article" date="2016" name="Front. Microbiol.">
        <title>Genomic Resource of Rice Seed Associated Bacteria.</title>
        <authorList>
            <person name="Midha S."/>
            <person name="Bansal K."/>
            <person name="Sharma S."/>
            <person name="Kumar N."/>
            <person name="Patil P.P."/>
            <person name="Chaudhry V."/>
            <person name="Patil P.B."/>
        </authorList>
    </citation>
    <scope>NUCLEOTIDE SEQUENCE [LARGE SCALE GENOMIC DNA]</scope>
    <source>
        <strain evidence="3 4">NS355</strain>
    </source>
</reference>
<gene>
    <name evidence="3" type="ORF">NS355_00140</name>
</gene>
<dbReference type="InterPro" id="IPR034139">
    <property type="entry name" value="TOPRIM_OLD"/>
</dbReference>
<sequence length="664" mass="71684">MYLQRVQLGNFRSFDTARLELQKDLTVFVGENNGGKSNAIDAIRLLTAPLSGRRELYCEPTDVRFQCGASHFELEAHFSGLSAGQQGRLLSAVTDASMTSACFGLRYGGSQVGAKPVLWAGKEGNPPEANCHDMVRHVYLPTLRDAKRALASGNPTRILALLHHFLEGTTANELAKELGRSHSHDVLTKVDTAVEKGLAALTGGVRRQTASLGFAADEALIDIARDLRFKLADHGVDPEDLRYSGHGYANLLYMAIIAVELEKVRTADLTVFLVEEPEAHLHPQLQAAVLSFLRDQAKQSRESPPTDHGPAGELQVVVATHSPNLSAWVSSDRLVVFKSVVTSSSQSAAGEEQTKPASLDAGIIENVLSSDTPADPEAGAESVAEAISAAVPRRATRCMPLANMPLVDGDRRKVDRYLDVTKAALLFGGRALLVEGIAEALLLPAIAKHHVLKGHPDKLRLFRSAVFIPIDGVDFAPYVTLLLTELEGARIADRVVVVTDGDKGLKIYDDEVEADADADANADAADEVTETSEDDNGAPSIEDDEAIIPGERRKATLEKLTKAMGASDMFVAITSTYSLETELIEAGNAAILEKAYLELHPRSKKKWQNAVAKAGDDRARAIHKIFKAARKGDFAQVLARLIEDGEAFTVPTYIATTIERLVET</sequence>
<dbReference type="PANTHER" id="PTHR43581">
    <property type="entry name" value="ATP/GTP PHOSPHATASE"/>
    <property type="match status" value="1"/>
</dbReference>
<evidence type="ECO:0000313" key="4">
    <source>
        <dbReference type="Proteomes" id="UP000073923"/>
    </source>
</evidence>
<dbReference type="GO" id="GO:0004519">
    <property type="term" value="F:endonuclease activity"/>
    <property type="evidence" value="ECO:0007669"/>
    <property type="project" value="UniProtKB-KW"/>
</dbReference>
<dbReference type="Proteomes" id="UP000073923">
    <property type="component" value="Unassembled WGS sequence"/>
</dbReference>
<dbReference type="PATRIC" id="fig|172044.3.peg.29"/>
<dbReference type="Gene3D" id="3.40.50.300">
    <property type="entry name" value="P-loop containing nucleotide triphosphate hydrolases"/>
    <property type="match status" value="2"/>
</dbReference>
<dbReference type="EMBL" id="LDTF01000001">
    <property type="protein sequence ID" value="KTW01682.1"/>
    <property type="molecule type" value="Genomic_DNA"/>
</dbReference>
<feature type="domain" description="Endonuclease GajA/Old nuclease/RecF-like AAA" evidence="2">
    <location>
        <begin position="240"/>
        <end position="325"/>
    </location>
</feature>
<dbReference type="AlphaFoldDB" id="A0A147J0Y1"/>
<protein>
    <submittedName>
        <fullName evidence="3">ATP-dependent OLD family endonuclease</fullName>
    </submittedName>
</protein>
<dbReference type="InterPro" id="IPR027417">
    <property type="entry name" value="P-loop_NTPase"/>
</dbReference>
<dbReference type="Pfam" id="PF13175">
    <property type="entry name" value="AAA_15"/>
    <property type="match status" value="2"/>
</dbReference>
<evidence type="ECO:0000256" key="1">
    <source>
        <dbReference type="SAM" id="MobiDB-lite"/>
    </source>
</evidence>
<evidence type="ECO:0000313" key="3">
    <source>
        <dbReference type="EMBL" id="KTW01682.1"/>
    </source>
</evidence>
<proteinExistence type="predicted"/>
<dbReference type="SUPFAM" id="SSF52540">
    <property type="entry name" value="P-loop containing nucleoside triphosphate hydrolases"/>
    <property type="match status" value="1"/>
</dbReference>
<dbReference type="InterPro" id="IPR041685">
    <property type="entry name" value="AAA_GajA/Old/RecF-like"/>
</dbReference>
<keyword evidence="3" id="KW-0255">Endonuclease</keyword>
<dbReference type="OrthoDB" id="9816534at2"/>
<keyword evidence="3" id="KW-0540">Nuclease</keyword>
<evidence type="ECO:0000259" key="2">
    <source>
        <dbReference type="Pfam" id="PF13175"/>
    </source>
</evidence>
<feature type="domain" description="Endonuclease GajA/Old nuclease/RecF-like AAA" evidence="2">
    <location>
        <begin position="1"/>
        <end position="48"/>
    </location>
</feature>
<dbReference type="InterPro" id="IPR051396">
    <property type="entry name" value="Bact_Antivir_Def_Nuclease"/>
</dbReference>
<dbReference type="CDD" id="cd01026">
    <property type="entry name" value="TOPRIM_OLD"/>
    <property type="match status" value="1"/>
</dbReference>
<comment type="caution">
    <text evidence="3">The sequence shown here is derived from an EMBL/GenBank/DDBJ whole genome shotgun (WGS) entry which is preliminary data.</text>
</comment>
<keyword evidence="3" id="KW-0378">Hydrolase</keyword>
<organism evidence="3 4">
    <name type="scientific">Sphingomonas yabuuchiae</name>
    <dbReference type="NCBI Taxonomy" id="172044"/>
    <lineage>
        <taxon>Bacteria</taxon>
        <taxon>Pseudomonadati</taxon>
        <taxon>Pseudomonadota</taxon>
        <taxon>Alphaproteobacteria</taxon>
        <taxon>Sphingomonadales</taxon>
        <taxon>Sphingomonadaceae</taxon>
        <taxon>Sphingomonas</taxon>
    </lineage>
</organism>
<feature type="region of interest" description="Disordered" evidence="1">
    <location>
        <begin position="518"/>
        <end position="543"/>
    </location>
</feature>
<dbReference type="PANTHER" id="PTHR43581:SF4">
    <property type="entry name" value="ATP_GTP PHOSPHATASE"/>
    <property type="match status" value="1"/>
</dbReference>
<name>A0A147J0Y1_9SPHN</name>